<feature type="transmembrane region" description="Helical" evidence="2">
    <location>
        <begin position="239"/>
        <end position="259"/>
    </location>
</feature>
<feature type="transmembrane region" description="Helical" evidence="2">
    <location>
        <begin position="346"/>
        <end position="364"/>
    </location>
</feature>
<dbReference type="InterPro" id="IPR008979">
    <property type="entry name" value="Galactose-bd-like_sf"/>
</dbReference>
<dbReference type="InterPro" id="IPR021798">
    <property type="entry name" value="AftD_N"/>
</dbReference>
<evidence type="ECO:0000313" key="5">
    <source>
        <dbReference type="EMBL" id="CAB4737000.1"/>
    </source>
</evidence>
<evidence type="ECO:0000259" key="3">
    <source>
        <dbReference type="Pfam" id="PF11847"/>
    </source>
</evidence>
<dbReference type="InterPro" id="IPR056997">
    <property type="entry name" value="CBM_AftD"/>
</dbReference>
<gene>
    <name evidence="5" type="ORF">UFOPK2656_02619</name>
    <name evidence="6" type="ORF">UFOPK3267_01236</name>
    <name evidence="7" type="ORF">UFOPK3651_02500</name>
    <name evidence="8" type="ORF">UFOPK3931_01789</name>
</gene>
<feature type="transmembrane region" description="Helical" evidence="2">
    <location>
        <begin position="1350"/>
        <end position="1368"/>
    </location>
</feature>
<feature type="transmembrane region" description="Helical" evidence="2">
    <location>
        <begin position="140"/>
        <end position="157"/>
    </location>
</feature>
<accession>A0A6J7NZ15</accession>
<evidence type="ECO:0000313" key="8">
    <source>
        <dbReference type="EMBL" id="CAB4995832.1"/>
    </source>
</evidence>
<dbReference type="EMBL" id="CAFBMT010000016">
    <property type="protein sequence ID" value="CAB4945704.1"/>
    <property type="molecule type" value="Genomic_DNA"/>
</dbReference>
<feature type="transmembrane region" description="Helical" evidence="2">
    <location>
        <begin position="1316"/>
        <end position="1344"/>
    </location>
</feature>
<feature type="domain" description="Arabinofuranosyltransferase D third carbohydrate binding module" evidence="4">
    <location>
        <begin position="962"/>
        <end position="1095"/>
    </location>
</feature>
<feature type="transmembrane region" description="Helical" evidence="2">
    <location>
        <begin position="389"/>
        <end position="408"/>
    </location>
</feature>
<feature type="transmembrane region" description="Helical" evidence="2">
    <location>
        <begin position="321"/>
        <end position="339"/>
    </location>
</feature>
<feature type="transmembrane region" description="Helical" evidence="2">
    <location>
        <begin position="415"/>
        <end position="435"/>
    </location>
</feature>
<dbReference type="Pfam" id="PF24607">
    <property type="entry name" value="CBM_AftD"/>
    <property type="match status" value="1"/>
</dbReference>
<sequence>MMSRSADPLATLSANMTMFRLSPAMTTRPRLTPDRRVAALLATIAYLPALLSSPGKMPSDTKLYLYLDPGRLISQAPKTWDPSQMGGWVPHQMIAYLWPSGPWFWCFDRIGAPDWVAHRLWIATILFLGGLGVMRLSRALGMATLGAAVAALVYQLSPYILPYISRTSVMLLPWASLGWMTLLTMRAVHRGGWRYPALLALVVLTVSSVNATAFATILPGPILWALYEWHGQRVDRRQVLGAAARIGILSAGVSAWWVAMLSIQGNFGADVLAYSETLEAVSHTASSTEVMRSLGYWLFYVRDPFAASTTASIPYQESARLIIIGFLLLLTCLLGLVITRFAQRRFATSLVIVGLVLSVGVHPFEHPSPLPALIRDTGLGLALRSSTRALPLLSLGLGLGAAALVVSVRHLRPRLGTWVAGAVVLLIAAQLPSLWTAHLVDPALQRDQRPPAAWMDAAAALDASTTTSRVLQLPGAEFGAFRWGFTVDQPVAGITQKALLTRDLLPLGSSQLMDLLYALDNRVQTDSLDPASIAPVARLLAADQIWVTNDLAFDRFRTPRPEVFADLFRTPATGLGVPIAYGTPTVNRPAVPMIDEQSVSDPRIGTPIAPVMLVPVEDPVSIVRAQTRIVVVDGSGDGVVDSAAAGLLHGDELVRYANDLTAADWASLPSGTVVLITDSNRDREQQWRGSQDTLGMTESGGPSQDGVHTTASAQRLPIFENADPAGETIATLDHGLTVQATAYGEPFAYLPEDRAAMAVDGDTSTGWRFGQHWNPIGETFTLTGANTGELHLLQLQGAQLKRQITAVDIAVDGHHQRVELGPKSLTGAGQTVAIPLGTSVAITVTEVADRPGAPQYGEWWVGFAEIGPVAQEWVRPPTQALTKAPAGSPTALVLHRERVRATDRWRSDPEPTLARALSLTTAIDGRFSVTLRLSPRAADSALDALAGEVHTATSNRRLAGVPSARASAAFDGDSSTRWVTPFNIAVGSSITVPLQPGSTVSSFEMMQPNDVQLSPITEVRVSIDGHDTTVAVPAADTAGASTISFPAASGDSLTVEITAVAERTTTERRYGQFALLPAAISEITGLPIAATTVAPNTCRSDLLTLDGAPVPLQVDAAALSAGEAITAAPCAGSTLRLAPGEHHLLSAPGVVTGIDVDGATLIPTAAEPAAVSTGSVDVHLDSFGATSATVTVAPCPKGCWLIFGEGYNKGWEASVDGRTLSAPRPVSGGANGWQLAPSDQPTQVSIHFTPQTKLNLALGLSAVATVCCLGLALWPLGRRRLRAGRPVPAADPSPYQLPALVAPWHTTTRRRSAGGAALLVGACLAFVSLWWALGALVIAAAIIIVRRPRLAGVAALVGISGIAAYIVYRQHANRFAAGGGWPSFFEHTHKAGLFLIFLLLVTLAADEDPHEWPDDPIDG</sequence>
<organism evidence="8">
    <name type="scientific">freshwater metagenome</name>
    <dbReference type="NCBI Taxonomy" id="449393"/>
    <lineage>
        <taxon>unclassified sequences</taxon>
        <taxon>metagenomes</taxon>
        <taxon>ecological metagenomes</taxon>
    </lineage>
</organism>
<feature type="transmembrane region" description="Helical" evidence="2">
    <location>
        <begin position="197"/>
        <end position="227"/>
    </location>
</feature>
<feature type="region of interest" description="Disordered" evidence="1">
    <location>
        <begin position="681"/>
        <end position="708"/>
    </location>
</feature>
<dbReference type="EMBL" id="CAFBOL010000047">
    <property type="protein sequence ID" value="CAB4995832.1"/>
    <property type="molecule type" value="Genomic_DNA"/>
</dbReference>
<keyword evidence="2" id="KW-0472">Membrane</keyword>
<feature type="compositionally biased region" description="Polar residues" evidence="1">
    <location>
        <begin position="687"/>
        <end position="708"/>
    </location>
</feature>
<proteinExistence type="predicted"/>
<evidence type="ECO:0000313" key="6">
    <source>
        <dbReference type="EMBL" id="CAB4850555.1"/>
    </source>
</evidence>
<keyword evidence="2" id="KW-1133">Transmembrane helix</keyword>
<feature type="transmembrane region" description="Helical" evidence="2">
    <location>
        <begin position="163"/>
        <end position="185"/>
    </location>
</feature>
<evidence type="ECO:0000256" key="2">
    <source>
        <dbReference type="SAM" id="Phobius"/>
    </source>
</evidence>
<dbReference type="EMBL" id="CAFBIY010000058">
    <property type="protein sequence ID" value="CAB4850555.1"/>
    <property type="molecule type" value="Genomic_DNA"/>
</dbReference>
<name>A0A6J7NZ15_9ZZZZ</name>
<dbReference type="Pfam" id="PF11847">
    <property type="entry name" value="GT-C_AftD"/>
    <property type="match status" value="1"/>
</dbReference>
<evidence type="ECO:0000259" key="4">
    <source>
        <dbReference type="Pfam" id="PF24607"/>
    </source>
</evidence>
<dbReference type="EMBL" id="CAEZYF010000020">
    <property type="protein sequence ID" value="CAB4737000.1"/>
    <property type="molecule type" value="Genomic_DNA"/>
</dbReference>
<reference evidence="8" key="1">
    <citation type="submission" date="2020-05" db="EMBL/GenBank/DDBJ databases">
        <authorList>
            <person name="Chiriac C."/>
            <person name="Salcher M."/>
            <person name="Ghai R."/>
            <person name="Kavagutti S V."/>
        </authorList>
    </citation>
    <scope>NUCLEOTIDE SEQUENCE</scope>
</reference>
<dbReference type="GO" id="GO:0016740">
    <property type="term" value="F:transferase activity"/>
    <property type="evidence" value="ECO:0007669"/>
    <property type="project" value="InterPro"/>
</dbReference>
<dbReference type="Gene3D" id="2.60.120.260">
    <property type="entry name" value="Galactose-binding domain-like"/>
    <property type="match status" value="1"/>
</dbReference>
<dbReference type="SUPFAM" id="SSF49785">
    <property type="entry name" value="Galactose-binding domain-like"/>
    <property type="match status" value="1"/>
</dbReference>
<feature type="domain" description="Alpha-(1-&gt;3)-arabinofuranosyltransferase N-terminal GT-C" evidence="3">
    <location>
        <begin position="49"/>
        <end position="692"/>
    </location>
</feature>
<keyword evidence="2" id="KW-0812">Transmembrane</keyword>
<evidence type="ECO:0000256" key="1">
    <source>
        <dbReference type="SAM" id="MobiDB-lite"/>
    </source>
</evidence>
<protein>
    <submittedName>
        <fullName evidence="8">Unannotated protein</fullName>
    </submittedName>
</protein>
<evidence type="ECO:0000313" key="7">
    <source>
        <dbReference type="EMBL" id="CAB4945704.1"/>
    </source>
</evidence>
<feature type="transmembrane region" description="Helical" evidence="2">
    <location>
        <begin position="115"/>
        <end position="133"/>
    </location>
</feature>
<feature type="transmembrane region" description="Helical" evidence="2">
    <location>
        <begin position="1256"/>
        <end position="1276"/>
    </location>
</feature>